<organism evidence="4 5">
    <name type="scientific">Niastella caeni</name>
    <dbReference type="NCBI Taxonomy" id="2569763"/>
    <lineage>
        <taxon>Bacteria</taxon>
        <taxon>Pseudomonadati</taxon>
        <taxon>Bacteroidota</taxon>
        <taxon>Chitinophagia</taxon>
        <taxon>Chitinophagales</taxon>
        <taxon>Chitinophagaceae</taxon>
        <taxon>Niastella</taxon>
    </lineage>
</organism>
<keyword evidence="1" id="KW-1133">Transmembrane helix</keyword>
<keyword evidence="5" id="KW-1185">Reference proteome</keyword>
<keyword evidence="1" id="KW-0472">Membrane</keyword>
<dbReference type="InterPro" id="IPR029044">
    <property type="entry name" value="Nucleotide-diphossugar_trans"/>
</dbReference>
<dbReference type="Gene3D" id="3.90.550.10">
    <property type="entry name" value="Spore Coat Polysaccharide Biosynthesis Protein SpsA, Chain A"/>
    <property type="match status" value="1"/>
</dbReference>
<feature type="domain" description="Glycosyltransferase 2-like" evidence="2">
    <location>
        <begin position="4"/>
        <end position="164"/>
    </location>
</feature>
<dbReference type="PANTHER" id="PTHR48090">
    <property type="entry name" value="UNDECAPRENYL-PHOSPHATE 4-DEOXY-4-FORMAMIDO-L-ARABINOSE TRANSFERASE-RELATED"/>
    <property type="match status" value="1"/>
</dbReference>
<dbReference type="CDD" id="cd04179">
    <property type="entry name" value="DPM_DPG-synthase_like"/>
    <property type="match status" value="1"/>
</dbReference>
<dbReference type="SUPFAM" id="SSF53448">
    <property type="entry name" value="Nucleotide-diphospho-sugar transferases"/>
    <property type="match status" value="1"/>
</dbReference>
<dbReference type="Proteomes" id="UP000306918">
    <property type="component" value="Unassembled WGS sequence"/>
</dbReference>
<keyword evidence="1" id="KW-0812">Transmembrane</keyword>
<feature type="transmembrane region" description="Helical" evidence="1">
    <location>
        <begin position="310"/>
        <end position="332"/>
    </location>
</feature>
<keyword evidence="4" id="KW-0808">Transferase</keyword>
<reference evidence="4 5" key="1">
    <citation type="submission" date="2019-04" db="EMBL/GenBank/DDBJ databases">
        <title>Niastella caeni sp. nov., isolated from activated sludge.</title>
        <authorList>
            <person name="Sheng M."/>
        </authorList>
    </citation>
    <scope>NUCLEOTIDE SEQUENCE [LARGE SCALE GENOMIC DNA]</scope>
    <source>
        <strain evidence="4 5">HX-2-15</strain>
    </source>
</reference>
<evidence type="ECO:0000313" key="5">
    <source>
        <dbReference type="Proteomes" id="UP000306918"/>
    </source>
</evidence>
<dbReference type="InterPro" id="IPR058718">
    <property type="entry name" value="Agl6_TM_C"/>
</dbReference>
<dbReference type="InterPro" id="IPR050256">
    <property type="entry name" value="Glycosyltransferase_2"/>
</dbReference>
<dbReference type="Pfam" id="PF00535">
    <property type="entry name" value="Glycos_transf_2"/>
    <property type="match status" value="1"/>
</dbReference>
<feature type="transmembrane region" description="Helical" evidence="1">
    <location>
        <begin position="229"/>
        <end position="253"/>
    </location>
</feature>
<proteinExistence type="predicted"/>
<dbReference type="EMBL" id="STFF01000001">
    <property type="protein sequence ID" value="THU41222.1"/>
    <property type="molecule type" value="Genomic_DNA"/>
</dbReference>
<dbReference type="RefSeq" id="WP_136575712.1">
    <property type="nucleotide sequence ID" value="NZ_STFF01000001.1"/>
</dbReference>
<feature type="domain" description="Low-salt glycan biosynthesis hexosyltransferase Agl6 C-terminal transmembrane region" evidence="3">
    <location>
        <begin position="284"/>
        <end position="375"/>
    </location>
</feature>
<comment type="caution">
    <text evidence="4">The sequence shown here is derived from an EMBL/GenBank/DDBJ whole genome shotgun (WGS) entry which is preliminary data.</text>
</comment>
<feature type="transmembrane region" description="Helical" evidence="1">
    <location>
        <begin position="352"/>
        <end position="377"/>
    </location>
</feature>
<dbReference type="PANTHER" id="PTHR48090:SF7">
    <property type="entry name" value="RFBJ PROTEIN"/>
    <property type="match status" value="1"/>
</dbReference>
<evidence type="ECO:0000313" key="4">
    <source>
        <dbReference type="EMBL" id="THU41222.1"/>
    </source>
</evidence>
<evidence type="ECO:0000259" key="2">
    <source>
        <dbReference type="Pfam" id="PF00535"/>
    </source>
</evidence>
<dbReference type="InterPro" id="IPR001173">
    <property type="entry name" value="Glyco_trans_2-like"/>
</dbReference>
<name>A0A4S8I457_9BACT</name>
<dbReference type="Pfam" id="PF26629">
    <property type="entry name" value="GT2_TM_C"/>
    <property type="match status" value="1"/>
</dbReference>
<evidence type="ECO:0000259" key="3">
    <source>
        <dbReference type="Pfam" id="PF26629"/>
    </source>
</evidence>
<gene>
    <name evidence="4" type="ORF">FAM09_03665</name>
</gene>
<protein>
    <submittedName>
        <fullName evidence="4">Glycosyltransferase family 2 protein</fullName>
    </submittedName>
</protein>
<dbReference type="GO" id="GO:0016740">
    <property type="term" value="F:transferase activity"/>
    <property type="evidence" value="ECO:0007669"/>
    <property type="project" value="UniProtKB-KW"/>
</dbReference>
<accession>A0A4S8I457</accession>
<feature type="transmembrane region" description="Helical" evidence="1">
    <location>
        <begin position="265"/>
        <end position="289"/>
    </location>
</feature>
<dbReference type="OrthoDB" id="9810303at2"/>
<dbReference type="AlphaFoldDB" id="A0A4S8I457"/>
<evidence type="ECO:0000256" key="1">
    <source>
        <dbReference type="SAM" id="Phobius"/>
    </source>
</evidence>
<sequence>MELTILMPCLNEEETIKACVLKAQHALKANKIDGEILIADNGSIDCSPTIAKSLGARVIHVVEKGYGKALRAGIEQAKGKYVIMGDSDDSYDFTDILPFVNRLRDGYDLVMGNRFKGGIEKNAMPFLHKYLGNPVLSFIGRLFFKTSIGDFHCGLRGFNRSSILDIGLCSSGMEFASEMIVKSSLNNLKISEVPIKLYPDGRSKRSHLRTWRDGWRHLRFLLLFSPKWLFLYPGLVFMMIGMLTTAVLFQGPVKIGAVQFDIHTMLYSAITIVIGFQLVTLYFLARIFAIKSGLDNNNEWLKKFNRYFSLEKGLGTGVFVLLSGVILSVYSFSIWNRHLFGNLNPLHVLRFVIPAVACLLLGIQIIFNSFFTSILHLKVKQ</sequence>